<dbReference type="PANTHER" id="PTHR32141:SF78">
    <property type="entry name" value="F-BOX DOMAIN-CONTAINING PROTEIN"/>
    <property type="match status" value="1"/>
</dbReference>
<evidence type="ECO:0000313" key="3">
    <source>
        <dbReference type="EMBL" id="KAK1615724.1"/>
    </source>
</evidence>
<dbReference type="Proteomes" id="UP001231189">
    <property type="component" value="Unassembled WGS sequence"/>
</dbReference>
<dbReference type="Gene3D" id="1.20.1280.50">
    <property type="match status" value="1"/>
</dbReference>
<proteinExistence type="predicted"/>
<name>A0AAD8VQR0_LOLMU</name>
<protein>
    <recommendedName>
        <fullName evidence="5">F-box domain-containing protein</fullName>
    </recommendedName>
</protein>
<dbReference type="InterPro" id="IPR055411">
    <property type="entry name" value="LRR_FXL15/At3g58940/PEG3-like"/>
</dbReference>
<dbReference type="AlphaFoldDB" id="A0AAD8VQR0"/>
<dbReference type="InterPro" id="IPR036047">
    <property type="entry name" value="F-box-like_dom_sf"/>
</dbReference>
<evidence type="ECO:0000313" key="4">
    <source>
        <dbReference type="Proteomes" id="UP001231189"/>
    </source>
</evidence>
<evidence type="ECO:0000259" key="2">
    <source>
        <dbReference type="Pfam" id="PF24758"/>
    </source>
</evidence>
<dbReference type="PANTHER" id="PTHR32141">
    <property type="match status" value="1"/>
</dbReference>
<dbReference type="SUPFAM" id="SSF52047">
    <property type="entry name" value="RNI-like"/>
    <property type="match status" value="1"/>
</dbReference>
<feature type="domain" description="F-box" evidence="1">
    <location>
        <begin position="6"/>
        <end position="42"/>
    </location>
</feature>
<dbReference type="InterPro" id="IPR055302">
    <property type="entry name" value="F-box_dom-containing"/>
</dbReference>
<evidence type="ECO:0008006" key="5">
    <source>
        <dbReference type="Google" id="ProtNLM"/>
    </source>
</evidence>
<dbReference type="EMBL" id="JAUUTY010000006">
    <property type="protein sequence ID" value="KAK1615724.1"/>
    <property type="molecule type" value="Genomic_DNA"/>
</dbReference>
<dbReference type="SUPFAM" id="SSF81383">
    <property type="entry name" value="F-box domain"/>
    <property type="match status" value="1"/>
</dbReference>
<sequence length="538" mass="60441">MATDRLSDLPHDLLQHILSFAPAREAAASAILSRQWRPLWRRTSAVNLDTRPYLPANSKGEHHRLRSSPLDAFFYDALAALAAVPRRTPLKRLTLYLVLDGSTNGGADYAEPRDGHMVANILAADSATAQLEELIIGCRYDSPKYGLPLASMTCAATLRVLELEQCKLQPPSAPSLAFPRLTDLRLRNCFFMEGYLQAMVDAAPALTSLLLINVAQKPLEPLDPADDILYYDMPTYRRLPLRLRCLTGTVLELEAYPQKHELQAYGHIGIQLDMPSLRSFRYHGRSLKLSLISPAPGLARVDVDATYKGDLPWSLYEPMPPMLTSFSTTRALKLTISAIKDILDGEKEHGGVILPTFPNLKLLHLDVIHEHESSSSMALSMARLLRSCPAMSELRLMMWWNYNYLLEGENKDPGTTPFAQSMDRFEMLASKASSRSNSKVSELPAALSDNCASFTGLQTSLRKVTLLFNTKEVDCFQVQLAKFLVENAMVLEEMHIDDGNQFWPEHIRHKLARWRAESFRARNLPDTAGFQVHQLNLW</sequence>
<gene>
    <name evidence="3" type="ORF">QYE76_021241</name>
</gene>
<dbReference type="Pfam" id="PF24758">
    <property type="entry name" value="LRR_At5g56370"/>
    <property type="match status" value="1"/>
</dbReference>
<organism evidence="3 4">
    <name type="scientific">Lolium multiflorum</name>
    <name type="common">Italian ryegrass</name>
    <name type="synonym">Lolium perenne subsp. multiflorum</name>
    <dbReference type="NCBI Taxonomy" id="4521"/>
    <lineage>
        <taxon>Eukaryota</taxon>
        <taxon>Viridiplantae</taxon>
        <taxon>Streptophyta</taxon>
        <taxon>Embryophyta</taxon>
        <taxon>Tracheophyta</taxon>
        <taxon>Spermatophyta</taxon>
        <taxon>Magnoliopsida</taxon>
        <taxon>Liliopsida</taxon>
        <taxon>Poales</taxon>
        <taxon>Poaceae</taxon>
        <taxon>BOP clade</taxon>
        <taxon>Pooideae</taxon>
        <taxon>Poodae</taxon>
        <taxon>Poeae</taxon>
        <taxon>Poeae Chloroplast Group 2 (Poeae type)</taxon>
        <taxon>Loliodinae</taxon>
        <taxon>Loliinae</taxon>
        <taxon>Lolium</taxon>
    </lineage>
</organism>
<reference evidence="3" key="1">
    <citation type="submission" date="2023-07" db="EMBL/GenBank/DDBJ databases">
        <title>A chromosome-level genome assembly of Lolium multiflorum.</title>
        <authorList>
            <person name="Chen Y."/>
            <person name="Copetti D."/>
            <person name="Kolliker R."/>
            <person name="Studer B."/>
        </authorList>
    </citation>
    <scope>NUCLEOTIDE SEQUENCE</scope>
    <source>
        <strain evidence="3">02402/16</strain>
        <tissue evidence="3">Leaf</tissue>
    </source>
</reference>
<accession>A0AAD8VQR0</accession>
<dbReference type="Pfam" id="PF00646">
    <property type="entry name" value="F-box"/>
    <property type="match status" value="1"/>
</dbReference>
<keyword evidence="4" id="KW-1185">Reference proteome</keyword>
<feature type="domain" description="F-box/LRR-repeat protein 15/At3g58940/PEG3-like LRR" evidence="2">
    <location>
        <begin position="126"/>
        <end position="215"/>
    </location>
</feature>
<dbReference type="InterPro" id="IPR001810">
    <property type="entry name" value="F-box_dom"/>
</dbReference>
<evidence type="ECO:0000259" key="1">
    <source>
        <dbReference type="Pfam" id="PF00646"/>
    </source>
</evidence>
<comment type="caution">
    <text evidence="3">The sequence shown here is derived from an EMBL/GenBank/DDBJ whole genome shotgun (WGS) entry which is preliminary data.</text>
</comment>